<dbReference type="PROSITE" id="PS51192">
    <property type="entry name" value="HELICASE_ATP_BIND_1"/>
    <property type="match status" value="1"/>
</dbReference>
<name>A0AAX6NV89_HETGA</name>
<feature type="region of interest" description="Disordered" evidence="24">
    <location>
        <begin position="229"/>
        <end position="331"/>
    </location>
</feature>
<evidence type="ECO:0000256" key="17">
    <source>
        <dbReference type="ARBA" id="ARBA00034808"/>
    </source>
</evidence>
<dbReference type="SUPFAM" id="SSF52540">
    <property type="entry name" value="P-loop containing nucleoside triphosphate hydrolases"/>
    <property type="match status" value="1"/>
</dbReference>
<evidence type="ECO:0000256" key="15">
    <source>
        <dbReference type="ARBA" id="ARBA00023242"/>
    </source>
</evidence>
<evidence type="ECO:0000259" key="27">
    <source>
        <dbReference type="PROSITE" id="PS51194"/>
    </source>
</evidence>
<dbReference type="InterPro" id="IPR004589">
    <property type="entry name" value="DNA_helicase_ATP-dep_RecQ"/>
</dbReference>
<keyword evidence="8" id="KW-0547">Nucleotide-binding</keyword>
<feature type="region of interest" description="Disordered" evidence="24">
    <location>
        <begin position="1132"/>
        <end position="1157"/>
    </location>
</feature>
<dbReference type="PROSITE" id="PS51194">
    <property type="entry name" value="HELICASE_CTER"/>
    <property type="match status" value="1"/>
</dbReference>
<dbReference type="GO" id="GO:0005694">
    <property type="term" value="C:chromosome"/>
    <property type="evidence" value="ECO:0007669"/>
    <property type="project" value="TreeGrafter"/>
</dbReference>
<dbReference type="GO" id="GO:0005634">
    <property type="term" value="C:nucleus"/>
    <property type="evidence" value="ECO:0007669"/>
    <property type="project" value="UniProtKB-SubCell"/>
</dbReference>
<keyword evidence="13" id="KW-0238">DNA-binding</keyword>
<feature type="compositionally biased region" description="Acidic residues" evidence="24">
    <location>
        <begin position="1132"/>
        <end position="1141"/>
    </location>
</feature>
<accession>A0AAX6NV89</accession>
<keyword evidence="5" id="KW-0963">Cytoplasm</keyword>
<evidence type="ECO:0000256" key="19">
    <source>
        <dbReference type="ARBA" id="ARBA00074290"/>
    </source>
</evidence>
<comment type="cofactor">
    <cofactor evidence="1">
        <name>Zn(2+)</name>
        <dbReference type="ChEBI" id="CHEBI:29105"/>
    </cofactor>
</comment>
<gene>
    <name evidence="29" type="primary">Recql4</name>
</gene>
<feature type="compositionally biased region" description="Polar residues" evidence="24">
    <location>
        <begin position="271"/>
        <end position="285"/>
    </location>
</feature>
<dbReference type="GO" id="GO:0016787">
    <property type="term" value="F:hydrolase activity"/>
    <property type="evidence" value="ECO:0007669"/>
    <property type="project" value="UniProtKB-KW"/>
</dbReference>
<dbReference type="Gene3D" id="1.10.10.1460">
    <property type="match status" value="1"/>
</dbReference>
<reference evidence="29" key="1">
    <citation type="submission" date="2025-08" db="UniProtKB">
        <authorList>
            <consortium name="RefSeq"/>
        </authorList>
    </citation>
    <scope>IDENTIFICATION</scope>
</reference>
<dbReference type="CDD" id="cd18794">
    <property type="entry name" value="SF2_C_RecQ"/>
    <property type="match status" value="1"/>
</dbReference>
<evidence type="ECO:0000259" key="25">
    <source>
        <dbReference type="PROSITE" id="PS50158"/>
    </source>
</evidence>
<keyword evidence="12" id="KW-0067">ATP-binding</keyword>
<feature type="domain" description="Helicase C-terminal" evidence="27">
    <location>
        <begin position="705"/>
        <end position="872"/>
    </location>
</feature>
<dbReference type="InterPro" id="IPR036875">
    <property type="entry name" value="Znf_CCHC_sf"/>
</dbReference>
<dbReference type="RefSeq" id="XP_004837741.1">
    <property type="nucleotide sequence ID" value="XM_004837684.3"/>
</dbReference>
<keyword evidence="28" id="KW-1185">Reference proteome</keyword>
<keyword evidence="23" id="KW-0863">Zinc-finger</keyword>
<comment type="catalytic activity">
    <reaction evidence="16">
        <text>Couples ATP hydrolysis with the unwinding of duplex DNA by translocating in the 3'-5' direction.</text>
        <dbReference type="EC" id="5.6.2.4"/>
    </reaction>
</comment>
<keyword evidence="11" id="KW-0862">Zinc</keyword>
<evidence type="ECO:0000256" key="24">
    <source>
        <dbReference type="SAM" id="MobiDB-lite"/>
    </source>
</evidence>
<dbReference type="EC" id="5.6.2.4" evidence="17"/>
<evidence type="ECO:0000256" key="20">
    <source>
        <dbReference type="ARBA" id="ARBA00076756"/>
    </source>
</evidence>
<dbReference type="GO" id="GO:0000724">
    <property type="term" value="P:double-strand break repair via homologous recombination"/>
    <property type="evidence" value="ECO:0007669"/>
    <property type="project" value="TreeGrafter"/>
</dbReference>
<evidence type="ECO:0000256" key="16">
    <source>
        <dbReference type="ARBA" id="ARBA00034617"/>
    </source>
</evidence>
<feature type="compositionally biased region" description="Polar residues" evidence="24">
    <location>
        <begin position="244"/>
        <end position="258"/>
    </location>
</feature>
<keyword evidence="15" id="KW-0539">Nucleus</keyword>
<proteinExistence type="inferred from homology"/>
<evidence type="ECO:0000256" key="8">
    <source>
        <dbReference type="ARBA" id="ARBA00022741"/>
    </source>
</evidence>
<evidence type="ECO:0000256" key="3">
    <source>
        <dbReference type="ARBA" id="ARBA00004496"/>
    </source>
</evidence>
<keyword evidence="9" id="KW-0378">Hydrolase</keyword>
<evidence type="ECO:0000256" key="18">
    <source>
        <dbReference type="ARBA" id="ARBA00049360"/>
    </source>
</evidence>
<dbReference type="InterPro" id="IPR014001">
    <property type="entry name" value="Helicase_ATP-bd"/>
</dbReference>
<evidence type="ECO:0000256" key="6">
    <source>
        <dbReference type="ARBA" id="ARBA00022553"/>
    </source>
</evidence>
<evidence type="ECO:0000256" key="7">
    <source>
        <dbReference type="ARBA" id="ARBA00022723"/>
    </source>
</evidence>
<dbReference type="GeneID" id="101710862"/>
<dbReference type="InterPro" id="IPR011545">
    <property type="entry name" value="DEAD/DEAH_box_helicase_dom"/>
</dbReference>
<dbReference type="CDD" id="cd18018">
    <property type="entry name" value="DEXHc_RecQ4-like"/>
    <property type="match status" value="1"/>
</dbReference>
<dbReference type="SMART" id="SM00343">
    <property type="entry name" value="ZnF_C2HC"/>
    <property type="match status" value="1"/>
</dbReference>
<evidence type="ECO:0000313" key="29">
    <source>
        <dbReference type="RefSeq" id="XP_004837741.1"/>
    </source>
</evidence>
<dbReference type="PANTHER" id="PTHR13710">
    <property type="entry name" value="DNA HELICASE RECQ FAMILY MEMBER"/>
    <property type="match status" value="1"/>
</dbReference>
<dbReference type="GO" id="GO:0009378">
    <property type="term" value="F:four-way junction helicase activity"/>
    <property type="evidence" value="ECO:0007669"/>
    <property type="project" value="TreeGrafter"/>
</dbReference>
<comment type="catalytic activity">
    <reaction evidence="18">
        <text>ATP + H2O = ADP + phosphate + H(+)</text>
        <dbReference type="Rhea" id="RHEA:13065"/>
        <dbReference type="ChEBI" id="CHEBI:15377"/>
        <dbReference type="ChEBI" id="CHEBI:15378"/>
        <dbReference type="ChEBI" id="CHEBI:30616"/>
        <dbReference type="ChEBI" id="CHEBI:43474"/>
        <dbReference type="ChEBI" id="CHEBI:456216"/>
    </reaction>
</comment>
<evidence type="ECO:0000256" key="4">
    <source>
        <dbReference type="ARBA" id="ARBA00005446"/>
    </source>
</evidence>
<evidence type="ECO:0000313" key="28">
    <source>
        <dbReference type="Proteomes" id="UP000694906"/>
    </source>
</evidence>
<dbReference type="InterPro" id="IPR001650">
    <property type="entry name" value="Helicase_C-like"/>
</dbReference>
<evidence type="ECO:0000256" key="22">
    <source>
        <dbReference type="ARBA" id="ARBA00084018"/>
    </source>
</evidence>
<dbReference type="GO" id="GO:0003677">
    <property type="term" value="F:DNA binding"/>
    <property type="evidence" value="ECO:0007669"/>
    <property type="project" value="UniProtKB-KW"/>
</dbReference>
<feature type="domain" description="Helicase ATP-binding" evidence="26">
    <location>
        <begin position="506"/>
        <end position="684"/>
    </location>
</feature>
<dbReference type="FunFam" id="3.40.50.300:FF:000772">
    <property type="entry name" value="ATP-dependent DNA helicase Q4"/>
    <property type="match status" value="1"/>
</dbReference>
<evidence type="ECO:0000256" key="10">
    <source>
        <dbReference type="ARBA" id="ARBA00022806"/>
    </source>
</evidence>
<dbReference type="GO" id="GO:0006260">
    <property type="term" value="P:DNA replication"/>
    <property type="evidence" value="ECO:0007669"/>
    <property type="project" value="InterPro"/>
</dbReference>
<evidence type="ECO:0000256" key="5">
    <source>
        <dbReference type="ARBA" id="ARBA00022490"/>
    </source>
</evidence>
<dbReference type="GO" id="GO:0008270">
    <property type="term" value="F:zinc ion binding"/>
    <property type="evidence" value="ECO:0007669"/>
    <property type="project" value="UniProtKB-KW"/>
</dbReference>
<evidence type="ECO:0000256" key="1">
    <source>
        <dbReference type="ARBA" id="ARBA00001947"/>
    </source>
</evidence>
<evidence type="ECO:0000256" key="12">
    <source>
        <dbReference type="ARBA" id="ARBA00022840"/>
    </source>
</evidence>
<evidence type="ECO:0000256" key="21">
    <source>
        <dbReference type="ARBA" id="ARBA00078242"/>
    </source>
</evidence>
<dbReference type="FunFam" id="3.40.50.300:FF:001084">
    <property type="entry name" value="RecQ like helicase 4"/>
    <property type="match status" value="1"/>
</dbReference>
<dbReference type="Pfam" id="PF00098">
    <property type="entry name" value="zf-CCHC"/>
    <property type="match status" value="1"/>
</dbReference>
<dbReference type="InterPro" id="IPR021110">
    <property type="entry name" value="DNA_rep_checkpnt_protein"/>
</dbReference>
<feature type="region of interest" description="Disordered" evidence="24">
    <location>
        <begin position="137"/>
        <end position="173"/>
    </location>
</feature>
<dbReference type="PANTHER" id="PTHR13710:SF108">
    <property type="entry name" value="ATP-DEPENDENT DNA HELICASE Q4"/>
    <property type="match status" value="1"/>
</dbReference>
<feature type="region of interest" description="Disordered" evidence="24">
    <location>
        <begin position="903"/>
        <end position="922"/>
    </location>
</feature>
<dbReference type="InterPro" id="IPR027417">
    <property type="entry name" value="P-loop_NTPase"/>
</dbReference>
<dbReference type="CTD" id="9401"/>
<dbReference type="Pfam" id="PF11719">
    <property type="entry name" value="Drc1-Sld2"/>
    <property type="match status" value="1"/>
</dbReference>
<dbReference type="GO" id="GO:0000723">
    <property type="term" value="P:telomere maintenance"/>
    <property type="evidence" value="ECO:0007669"/>
    <property type="project" value="TreeGrafter"/>
</dbReference>
<evidence type="ECO:0000259" key="26">
    <source>
        <dbReference type="PROSITE" id="PS51192"/>
    </source>
</evidence>
<evidence type="ECO:0000256" key="11">
    <source>
        <dbReference type="ARBA" id="ARBA00022833"/>
    </source>
</evidence>
<dbReference type="Gene3D" id="3.40.50.300">
    <property type="entry name" value="P-loop containing nucleotide triphosphate hydrolases"/>
    <property type="match status" value="2"/>
</dbReference>
<dbReference type="SUPFAM" id="SSF57756">
    <property type="entry name" value="Retrovirus zinc finger-like domains"/>
    <property type="match status" value="1"/>
</dbReference>
<organism evidence="28 29">
    <name type="scientific">Heterocephalus glaber</name>
    <name type="common">Naked mole rat</name>
    <dbReference type="NCBI Taxonomy" id="10181"/>
    <lineage>
        <taxon>Eukaryota</taxon>
        <taxon>Metazoa</taxon>
        <taxon>Chordata</taxon>
        <taxon>Craniata</taxon>
        <taxon>Vertebrata</taxon>
        <taxon>Euteleostomi</taxon>
        <taxon>Mammalia</taxon>
        <taxon>Eutheria</taxon>
        <taxon>Euarchontoglires</taxon>
        <taxon>Glires</taxon>
        <taxon>Rodentia</taxon>
        <taxon>Hystricomorpha</taxon>
        <taxon>Bathyergidae</taxon>
        <taxon>Heterocephalus</taxon>
    </lineage>
</organism>
<dbReference type="AlphaFoldDB" id="A0AAX6NV89"/>
<evidence type="ECO:0000256" key="23">
    <source>
        <dbReference type="PROSITE-ProRule" id="PRU00047"/>
    </source>
</evidence>
<dbReference type="GO" id="GO:0043138">
    <property type="term" value="F:3'-5' DNA helicase activity"/>
    <property type="evidence" value="ECO:0007669"/>
    <property type="project" value="UniProtKB-EC"/>
</dbReference>
<dbReference type="InterPro" id="IPR001878">
    <property type="entry name" value="Znf_CCHC"/>
</dbReference>
<comment type="subcellular location">
    <subcellularLocation>
        <location evidence="3">Cytoplasm</location>
    </subcellularLocation>
    <subcellularLocation>
        <location evidence="2">Nucleus</location>
    </subcellularLocation>
</comment>
<evidence type="ECO:0000256" key="9">
    <source>
        <dbReference type="ARBA" id="ARBA00022801"/>
    </source>
</evidence>
<feature type="domain" description="CCHC-type" evidence="25">
    <location>
        <begin position="393"/>
        <end position="408"/>
    </location>
</feature>
<dbReference type="FunFam" id="1.10.10.1460:FF:000001">
    <property type="entry name" value="DNA replication regulator Sld2"/>
    <property type="match status" value="1"/>
</dbReference>
<keyword evidence="10 29" id="KW-0347">Helicase</keyword>
<evidence type="ECO:0000256" key="13">
    <source>
        <dbReference type="ARBA" id="ARBA00023125"/>
    </source>
</evidence>
<dbReference type="PROSITE" id="PS50158">
    <property type="entry name" value="ZF_CCHC"/>
    <property type="match status" value="1"/>
</dbReference>
<dbReference type="SMART" id="SM00490">
    <property type="entry name" value="HELICc"/>
    <property type="match status" value="1"/>
</dbReference>
<keyword evidence="6" id="KW-0597">Phosphoprotein</keyword>
<evidence type="ECO:0000256" key="14">
    <source>
        <dbReference type="ARBA" id="ARBA00023235"/>
    </source>
</evidence>
<dbReference type="Proteomes" id="UP000694906">
    <property type="component" value="Unplaced"/>
</dbReference>
<evidence type="ECO:0000256" key="2">
    <source>
        <dbReference type="ARBA" id="ARBA00004123"/>
    </source>
</evidence>
<keyword evidence="14" id="KW-0413">Isomerase</keyword>
<dbReference type="Pfam" id="PF00270">
    <property type="entry name" value="DEAD"/>
    <property type="match status" value="1"/>
</dbReference>
<sequence length="1230" mass="136520">MEQLWSLRARLQAWERSFARQHGQRPGQEDVEAAPEEIRALYRKYRGLKQTMGLRGRGPRSPKPLLPAAAKEAPESGCWGSHLNRAATQTPQPTPMLSPRGSAQDYGKRLKTNLKVILQAEPALGCRHQPPGRLLSKLPTLKPLGPGTPPTFPEELIDKLTKPSEPQPRPGRLQQLRESLSLRLSSLDPGWLHRCHNGPLDFLEASEACSMEESQTLTPGELAVFGSNTCLEAPSQGPDAPVPQATQTRAGSPQLSSHTVKKQRWTKENDSSPVPAQWDSNQARLQSEGAGASVLEDPTEDATQAHPRQLYSGTSRPAEVGKAEITPRSHTCSQTAIRDKGNYIRLNMKQKRYVRGGALRGRLLRKQAWKQKWQKKREHFGVGGPRAMVEESCFRCGQFGHWASQCPQLGPTLISQKEGDKDKGDTQTFPTLEEVTQRINTACCHLPSKDTEPAGPELQAPHTVSSVLPLYPPGPSGQVVETPAEVFQALEQLGHKAFRPGQERTVMRILSGISTLLVLPTGAGKSLCYQLPALLYAQRSPCLTLVISPLLSLMDDQLSSLPPCLKAACLHSGMTRKQRDSVLQKVQAAQVHVLMLSPEALVGAGSGGPVSLPQAAQLPPVAFACIDEAHCISQWSHNFRPCYLRICKVLRERMGVQCFLGLTATATRRTARDVAQHLGMAEELGPREAAAIPANLHLSVSTDKDPEQALVTLLQGDRFRTLDSVIVYCNRREDTQRVAALLRTCLYAVQDPKLRGRAPEDVAEAYHAGMCNRERQRVQRAFMKGQLRVVVATVAFGMGLDRPDVRAVLHLGLPSSFENYVQAVGRAGRDGQPAHCHLFLKPQGEDLQELRRHVHRDGADFLAMKKLMRCVFPPCTCTQRERKEGGGDNETKPAAEALPVAAKQPDGCPAASGQGRACPGHERALPVQPTVQALDLSEEAIETLLCYLELHPQHWLELLPATYAHCRLYCPGGTNQLQTLAHRYPPVAACWARWPPKDTKQGSCSMEFNVVELVDSMGWELSSVRRSLHQLQWDPEPRTGMLQGTGVLVEFGELAFHFRSPGDLTAEERDQVCDFLYSCVQTRECKALARLRRMFQAFHSVAFPSCGPCLEQPDEERSAQLKTLLSHYFEEEEEEEDEEGVEDKQSPEPGQAQLQDWEDQVRPNIRQLLSLWPEERFSGRAVARIFHGIGSPCYPAEVYGRDQRFWRKYLHLNFHGLMLLATEELLLAGR</sequence>
<dbReference type="SMART" id="SM00487">
    <property type="entry name" value="DEXDc"/>
    <property type="match status" value="1"/>
</dbReference>
<keyword evidence="7" id="KW-0479">Metal-binding</keyword>
<comment type="similarity">
    <text evidence="4">Belongs to the helicase family. RecQ subfamily.</text>
</comment>
<dbReference type="KEGG" id="hgl:101710862"/>
<dbReference type="Gene3D" id="4.10.60.10">
    <property type="entry name" value="Zinc finger, CCHC-type"/>
    <property type="match status" value="1"/>
</dbReference>
<dbReference type="GO" id="GO:0005524">
    <property type="term" value="F:ATP binding"/>
    <property type="evidence" value="ECO:0007669"/>
    <property type="project" value="UniProtKB-KW"/>
</dbReference>
<dbReference type="GO" id="GO:0005737">
    <property type="term" value="C:cytoplasm"/>
    <property type="evidence" value="ECO:0007669"/>
    <property type="project" value="UniProtKB-SubCell"/>
</dbReference>
<dbReference type="NCBIfam" id="TIGR00614">
    <property type="entry name" value="recQ_fam"/>
    <property type="match status" value="1"/>
</dbReference>
<dbReference type="CDD" id="cd22289">
    <property type="entry name" value="RecQL4_SLD2_NTD"/>
    <property type="match status" value="1"/>
</dbReference>
<dbReference type="Pfam" id="PF00271">
    <property type="entry name" value="Helicase_C"/>
    <property type="match status" value="1"/>
</dbReference>
<protein>
    <recommendedName>
        <fullName evidence="19">ATP-dependent DNA helicase Q4</fullName>
        <ecNumber evidence="17">5.6.2.4</ecNumber>
    </recommendedName>
    <alternativeName>
        <fullName evidence="20">DNA 3'-5' helicase RecQ4</fullName>
    </alternativeName>
    <alternativeName>
        <fullName evidence="21">DNA helicase, RecQ-like type 4</fullName>
    </alternativeName>
    <alternativeName>
        <fullName evidence="22">RecQ protein-like 4</fullName>
    </alternativeName>
</protein>